<organism evidence="1 2">
    <name type="scientific">Streptomyces bauhiniae</name>
    <dbReference type="NCBI Taxonomy" id="2340725"/>
    <lineage>
        <taxon>Bacteria</taxon>
        <taxon>Bacillati</taxon>
        <taxon>Actinomycetota</taxon>
        <taxon>Actinomycetes</taxon>
        <taxon>Kitasatosporales</taxon>
        <taxon>Streptomycetaceae</taxon>
        <taxon>Streptomyces</taxon>
    </lineage>
</organism>
<dbReference type="Proteomes" id="UP000470520">
    <property type="component" value="Unassembled WGS sequence"/>
</dbReference>
<comment type="caution">
    <text evidence="1">The sequence shown here is derived from an EMBL/GenBank/DDBJ whole genome shotgun (WGS) entry which is preliminary data.</text>
</comment>
<dbReference type="EMBL" id="JAAGMR010000145">
    <property type="protein sequence ID" value="NEB92462.1"/>
    <property type="molecule type" value="Genomic_DNA"/>
</dbReference>
<gene>
    <name evidence="1" type="ORF">G3I21_12155</name>
</gene>
<evidence type="ECO:0000313" key="2">
    <source>
        <dbReference type="Proteomes" id="UP000470520"/>
    </source>
</evidence>
<sequence length="90" mass="8989">MTMSDIDLPTAETVVKTSATYARDLTERVLWTFLGAAGAVALAGGPADMLHVSFWEGAGTAGLAAAVALVKGIAARALGEKNSASTAPGV</sequence>
<dbReference type="AlphaFoldDB" id="A0A7K3QRG3"/>
<reference evidence="1 2" key="1">
    <citation type="submission" date="2020-01" db="EMBL/GenBank/DDBJ databases">
        <title>Insect and environment-associated Actinomycetes.</title>
        <authorList>
            <person name="Currrie C."/>
            <person name="Chevrette M."/>
            <person name="Carlson C."/>
            <person name="Stubbendieck R."/>
            <person name="Wendt-Pienkowski E."/>
        </authorList>
    </citation>
    <scope>NUCLEOTIDE SEQUENCE [LARGE SCALE GENOMIC DNA]</scope>
    <source>
        <strain evidence="1 2">SID7754</strain>
    </source>
</reference>
<accession>A0A7K3QRG3</accession>
<name>A0A7K3QRG3_9ACTN</name>
<protein>
    <recommendedName>
        <fullName evidence="3">Holin</fullName>
    </recommendedName>
</protein>
<evidence type="ECO:0008006" key="3">
    <source>
        <dbReference type="Google" id="ProtNLM"/>
    </source>
</evidence>
<evidence type="ECO:0000313" key="1">
    <source>
        <dbReference type="EMBL" id="NEB92462.1"/>
    </source>
</evidence>
<proteinExistence type="predicted"/>